<dbReference type="EMBL" id="ABLOMU010000001">
    <property type="protein sequence ID" value="EKT4439538.1"/>
    <property type="molecule type" value="Genomic_DNA"/>
</dbReference>
<dbReference type="Proteomes" id="UP001214521">
    <property type="component" value="Unassembled WGS sequence"/>
</dbReference>
<evidence type="ECO:0000256" key="2">
    <source>
        <dbReference type="SAM" id="MobiDB-lite"/>
    </source>
</evidence>
<keyword evidence="1" id="KW-0175">Coiled coil</keyword>
<feature type="region of interest" description="Disordered" evidence="2">
    <location>
        <begin position="118"/>
        <end position="150"/>
    </location>
</feature>
<reference evidence="3" key="1">
    <citation type="submission" date="2022-07" db="EMBL/GenBank/DDBJ databases">
        <authorList>
            <consortium name="Clinical and Environmental Microbiology Branch: Whole genome sequencing antimicrobial resistance pathogens in the healthcare setting"/>
        </authorList>
    </citation>
    <scope>NUCLEOTIDE SEQUENCE</scope>
    <source>
        <strain evidence="3">Stenotrophomonas_maltophilia_2021CK-00905</strain>
    </source>
</reference>
<feature type="coiled-coil region" evidence="1">
    <location>
        <begin position="47"/>
        <end position="74"/>
    </location>
</feature>
<dbReference type="RefSeq" id="WP_242883700.1">
    <property type="nucleotide sequence ID" value="NZ_JAKJRK010000010.1"/>
</dbReference>
<feature type="compositionally biased region" description="Low complexity" evidence="2">
    <location>
        <begin position="125"/>
        <end position="140"/>
    </location>
</feature>
<protein>
    <submittedName>
        <fullName evidence="3">Uncharacterized protein</fullName>
    </submittedName>
</protein>
<accession>A0AAI9C545</accession>
<evidence type="ECO:0000256" key="1">
    <source>
        <dbReference type="SAM" id="Coils"/>
    </source>
</evidence>
<organism evidence="3 4">
    <name type="scientific">Stenotrophomonas maltophilia</name>
    <name type="common">Pseudomonas maltophilia</name>
    <name type="synonym">Xanthomonas maltophilia</name>
    <dbReference type="NCBI Taxonomy" id="40324"/>
    <lineage>
        <taxon>Bacteria</taxon>
        <taxon>Pseudomonadati</taxon>
        <taxon>Pseudomonadota</taxon>
        <taxon>Gammaproteobacteria</taxon>
        <taxon>Lysobacterales</taxon>
        <taxon>Lysobacteraceae</taxon>
        <taxon>Stenotrophomonas</taxon>
        <taxon>Stenotrophomonas maltophilia group</taxon>
    </lineage>
</organism>
<comment type="caution">
    <text evidence="3">The sequence shown here is derived from an EMBL/GenBank/DDBJ whole genome shotgun (WGS) entry which is preliminary data.</text>
</comment>
<evidence type="ECO:0000313" key="4">
    <source>
        <dbReference type="Proteomes" id="UP001214521"/>
    </source>
</evidence>
<sequence length="150" mass="16630">MKKISKHIKITERQNERIERQMAGCGMTFVDWIRNAIEVKLSQVETVDAIEQAKQDLLRTQNDLRKELANLRLNLVADQKSFIEKAEQVGDAMSERHIKIAQQHISGMTTVLNRGLESGALNIGSPSSPSSRSNHSASGSQVSFPSGDKS</sequence>
<gene>
    <name evidence="3" type="ORF">QEK83_000131</name>
</gene>
<evidence type="ECO:0000313" key="3">
    <source>
        <dbReference type="EMBL" id="EKT4439538.1"/>
    </source>
</evidence>
<dbReference type="AlphaFoldDB" id="A0AAI9C545"/>
<proteinExistence type="predicted"/>
<name>A0AAI9C545_STEMA</name>